<protein>
    <submittedName>
        <fullName evidence="2">Methyltransferase domain-containing protein</fullName>
    </submittedName>
</protein>
<dbReference type="InterPro" id="IPR041698">
    <property type="entry name" value="Methyltransf_25"/>
</dbReference>
<dbReference type="GO" id="GO:0032259">
    <property type="term" value="P:methylation"/>
    <property type="evidence" value="ECO:0007669"/>
    <property type="project" value="UniProtKB-KW"/>
</dbReference>
<dbReference type="EMBL" id="JBHSYQ010000015">
    <property type="protein sequence ID" value="MFC6999310.1"/>
    <property type="molecule type" value="Genomic_DNA"/>
</dbReference>
<keyword evidence="2" id="KW-0489">Methyltransferase</keyword>
<keyword evidence="2" id="KW-0808">Transferase</keyword>
<feature type="domain" description="Methyltransferase" evidence="1">
    <location>
        <begin position="64"/>
        <end position="153"/>
    </location>
</feature>
<evidence type="ECO:0000259" key="1">
    <source>
        <dbReference type="Pfam" id="PF13649"/>
    </source>
</evidence>
<evidence type="ECO:0000313" key="2">
    <source>
        <dbReference type="EMBL" id="MFC6999310.1"/>
    </source>
</evidence>
<dbReference type="RefSeq" id="WP_066616227.1">
    <property type="nucleotide sequence ID" value="NZ_JBHSYQ010000015.1"/>
</dbReference>
<gene>
    <name evidence="2" type="ORF">ACFQHR_16865</name>
</gene>
<evidence type="ECO:0000313" key="3">
    <source>
        <dbReference type="Proteomes" id="UP001596405"/>
    </source>
</evidence>
<dbReference type="Pfam" id="PF13649">
    <property type="entry name" value="Methyltransf_25"/>
    <property type="match status" value="1"/>
</dbReference>
<sequence length="238" mass="26790">MSTNSTDPLGLAIQDYWNGNKRATVKVFTDQADPDELPAAYMFRGFKEMPDRERFALEHCVGRVLDVGAGAGSHALALQERAVDVTALEISERAVDVQKQRGVKQIIAGDFFLLPPQPFDTLLLLMNGIGLAGSLEKLPEFLQACKRWLAPDGQILLESSDIIYLYEEEDGSVLLDLNGPYYGELTYVMQYKNERTQPFDWLFIDFDLLQQYASHEGLQAELLLNEEDGHYIARLAVQ</sequence>
<organism evidence="2 3">
    <name type="scientific">Rufibacter roseus</name>
    <dbReference type="NCBI Taxonomy" id="1567108"/>
    <lineage>
        <taxon>Bacteria</taxon>
        <taxon>Pseudomonadati</taxon>
        <taxon>Bacteroidota</taxon>
        <taxon>Cytophagia</taxon>
        <taxon>Cytophagales</taxon>
        <taxon>Hymenobacteraceae</taxon>
        <taxon>Rufibacter</taxon>
    </lineage>
</organism>
<dbReference type="GO" id="GO:0008168">
    <property type="term" value="F:methyltransferase activity"/>
    <property type="evidence" value="ECO:0007669"/>
    <property type="project" value="UniProtKB-KW"/>
</dbReference>
<accession>A0ABW2DNQ4</accession>
<dbReference type="Gene3D" id="3.40.50.150">
    <property type="entry name" value="Vaccinia Virus protein VP39"/>
    <property type="match status" value="1"/>
</dbReference>
<reference evidence="3" key="1">
    <citation type="journal article" date="2019" name="Int. J. Syst. Evol. Microbiol.">
        <title>The Global Catalogue of Microorganisms (GCM) 10K type strain sequencing project: providing services to taxonomists for standard genome sequencing and annotation.</title>
        <authorList>
            <consortium name="The Broad Institute Genomics Platform"/>
            <consortium name="The Broad Institute Genome Sequencing Center for Infectious Disease"/>
            <person name="Wu L."/>
            <person name="Ma J."/>
        </authorList>
    </citation>
    <scope>NUCLEOTIDE SEQUENCE [LARGE SCALE GENOMIC DNA]</scope>
    <source>
        <strain evidence="3">CGMCC 4.7393</strain>
    </source>
</reference>
<keyword evidence="3" id="KW-1185">Reference proteome</keyword>
<dbReference type="SUPFAM" id="SSF53335">
    <property type="entry name" value="S-adenosyl-L-methionine-dependent methyltransferases"/>
    <property type="match status" value="1"/>
</dbReference>
<dbReference type="CDD" id="cd02440">
    <property type="entry name" value="AdoMet_MTases"/>
    <property type="match status" value="1"/>
</dbReference>
<name>A0ABW2DNQ4_9BACT</name>
<proteinExistence type="predicted"/>
<dbReference type="InterPro" id="IPR029063">
    <property type="entry name" value="SAM-dependent_MTases_sf"/>
</dbReference>
<dbReference type="Proteomes" id="UP001596405">
    <property type="component" value="Unassembled WGS sequence"/>
</dbReference>
<comment type="caution">
    <text evidence="2">The sequence shown here is derived from an EMBL/GenBank/DDBJ whole genome shotgun (WGS) entry which is preliminary data.</text>
</comment>